<dbReference type="Pfam" id="PF08281">
    <property type="entry name" value="Sigma70_r4_2"/>
    <property type="match status" value="1"/>
</dbReference>
<reference evidence="8 9" key="1">
    <citation type="submission" date="2019-07" db="EMBL/GenBank/DDBJ databases">
        <title>Analysis of the biochemical properties, biological activity and biotechnological potential of siderophores and biosurfactants produced by Antarctic psychrotolerant bacteria.</title>
        <authorList>
            <person name="Styczynski M."/>
            <person name="Krucon T."/>
            <person name="Decewicz P."/>
            <person name="Dziewit L."/>
        </authorList>
    </citation>
    <scope>NUCLEOTIDE SEQUENCE [LARGE SCALE GENOMIC DNA]</scope>
    <source>
        <strain evidence="8 9">ANT_H27</strain>
    </source>
</reference>
<dbReference type="GO" id="GO:0006352">
    <property type="term" value="P:DNA-templated transcription initiation"/>
    <property type="evidence" value="ECO:0007669"/>
    <property type="project" value="InterPro"/>
</dbReference>
<comment type="caution">
    <text evidence="8">The sequence shown here is derived from an EMBL/GenBank/DDBJ whole genome shotgun (WGS) entry which is preliminary data.</text>
</comment>
<evidence type="ECO:0000256" key="5">
    <source>
        <dbReference type="ARBA" id="ARBA00023163"/>
    </source>
</evidence>
<dbReference type="CDD" id="cd06171">
    <property type="entry name" value="Sigma70_r4"/>
    <property type="match status" value="1"/>
</dbReference>
<dbReference type="Proteomes" id="UP000323856">
    <property type="component" value="Unassembled WGS sequence"/>
</dbReference>
<dbReference type="InterPro" id="IPR007627">
    <property type="entry name" value="RNA_pol_sigma70_r2"/>
</dbReference>
<evidence type="ECO:0000259" key="6">
    <source>
        <dbReference type="Pfam" id="PF04542"/>
    </source>
</evidence>
<name>A0A5B0E1A1_9MICC</name>
<evidence type="ECO:0000256" key="4">
    <source>
        <dbReference type="ARBA" id="ARBA00023125"/>
    </source>
</evidence>
<dbReference type="NCBIfam" id="TIGR02937">
    <property type="entry name" value="sigma70-ECF"/>
    <property type="match status" value="1"/>
</dbReference>
<dbReference type="Gene3D" id="1.10.1740.10">
    <property type="match status" value="1"/>
</dbReference>
<dbReference type="SUPFAM" id="SSF88946">
    <property type="entry name" value="Sigma2 domain of RNA polymerase sigma factors"/>
    <property type="match status" value="1"/>
</dbReference>
<protein>
    <submittedName>
        <fullName evidence="8">RNA polymerase sigma factor</fullName>
    </submittedName>
</protein>
<dbReference type="GO" id="GO:0016987">
    <property type="term" value="F:sigma factor activity"/>
    <property type="evidence" value="ECO:0007669"/>
    <property type="project" value="UniProtKB-KW"/>
</dbReference>
<dbReference type="GO" id="GO:0003677">
    <property type="term" value="F:DNA binding"/>
    <property type="evidence" value="ECO:0007669"/>
    <property type="project" value="UniProtKB-KW"/>
</dbReference>
<dbReference type="InterPro" id="IPR013325">
    <property type="entry name" value="RNA_pol_sigma_r2"/>
</dbReference>
<evidence type="ECO:0000256" key="3">
    <source>
        <dbReference type="ARBA" id="ARBA00023082"/>
    </source>
</evidence>
<evidence type="ECO:0000313" key="8">
    <source>
        <dbReference type="EMBL" id="KAA0971560.1"/>
    </source>
</evidence>
<sequence length="172" mass="19583">MGALTASHVEELHQQYARRVYGYTYRRIRDVSSAQQITNDVFRIAWQQQKSPAADVLPWLLVTARNLVANELRAIQRQRRLAQKVGGEELHRRESSPDPMSEAVREVLDSLRAAEREILMLSYWDALSLAEIAALLDCSVDSAKSRLFRARKAFSRKAPNHMLKGGTENGQH</sequence>
<keyword evidence="3" id="KW-0731">Sigma factor</keyword>
<evidence type="ECO:0000256" key="2">
    <source>
        <dbReference type="ARBA" id="ARBA00023015"/>
    </source>
</evidence>
<dbReference type="PANTHER" id="PTHR43133:SF52">
    <property type="entry name" value="ECF RNA POLYMERASE SIGMA FACTOR SIGL"/>
    <property type="match status" value="1"/>
</dbReference>
<comment type="similarity">
    <text evidence="1">Belongs to the sigma-70 factor family. ECF subfamily.</text>
</comment>
<keyword evidence="2" id="KW-0805">Transcription regulation</keyword>
<proteinExistence type="inferred from homology"/>
<dbReference type="Pfam" id="PF04542">
    <property type="entry name" value="Sigma70_r2"/>
    <property type="match status" value="1"/>
</dbReference>
<evidence type="ECO:0000256" key="1">
    <source>
        <dbReference type="ARBA" id="ARBA00010641"/>
    </source>
</evidence>
<dbReference type="OrthoDB" id="4184921at2"/>
<keyword evidence="4" id="KW-0238">DNA-binding</keyword>
<accession>A0A5B0E1A1</accession>
<dbReference type="SUPFAM" id="SSF88659">
    <property type="entry name" value="Sigma3 and sigma4 domains of RNA polymerase sigma factors"/>
    <property type="match status" value="1"/>
</dbReference>
<organism evidence="8 9">
    <name type="scientific">Paeniglutamicibacter gangotriensis</name>
    <dbReference type="NCBI Taxonomy" id="254787"/>
    <lineage>
        <taxon>Bacteria</taxon>
        <taxon>Bacillati</taxon>
        <taxon>Actinomycetota</taxon>
        <taxon>Actinomycetes</taxon>
        <taxon>Micrococcales</taxon>
        <taxon>Micrococcaceae</taxon>
        <taxon>Paeniglutamicibacter</taxon>
    </lineage>
</organism>
<dbReference type="InterPro" id="IPR013249">
    <property type="entry name" value="RNA_pol_sigma70_r4_t2"/>
</dbReference>
<evidence type="ECO:0000259" key="7">
    <source>
        <dbReference type="Pfam" id="PF08281"/>
    </source>
</evidence>
<feature type="domain" description="RNA polymerase sigma-70 region 2" evidence="6">
    <location>
        <begin position="12"/>
        <end position="77"/>
    </location>
</feature>
<feature type="domain" description="RNA polymerase sigma factor 70 region 4 type 2" evidence="7">
    <location>
        <begin position="102"/>
        <end position="153"/>
    </location>
</feature>
<dbReference type="InterPro" id="IPR036388">
    <property type="entry name" value="WH-like_DNA-bd_sf"/>
</dbReference>
<dbReference type="AlphaFoldDB" id="A0A5B0E1A1"/>
<dbReference type="InterPro" id="IPR013324">
    <property type="entry name" value="RNA_pol_sigma_r3/r4-like"/>
</dbReference>
<keyword evidence="5" id="KW-0804">Transcription</keyword>
<dbReference type="InterPro" id="IPR014284">
    <property type="entry name" value="RNA_pol_sigma-70_dom"/>
</dbReference>
<dbReference type="InterPro" id="IPR039425">
    <property type="entry name" value="RNA_pol_sigma-70-like"/>
</dbReference>
<dbReference type="Gene3D" id="1.10.10.10">
    <property type="entry name" value="Winged helix-like DNA-binding domain superfamily/Winged helix DNA-binding domain"/>
    <property type="match status" value="1"/>
</dbReference>
<gene>
    <name evidence="8" type="ORF">FQ154_20485</name>
</gene>
<dbReference type="RefSeq" id="WP_149621168.1">
    <property type="nucleotide sequence ID" value="NZ_VOBL01000045.1"/>
</dbReference>
<dbReference type="EMBL" id="VOBL01000045">
    <property type="protein sequence ID" value="KAA0971560.1"/>
    <property type="molecule type" value="Genomic_DNA"/>
</dbReference>
<evidence type="ECO:0000313" key="9">
    <source>
        <dbReference type="Proteomes" id="UP000323856"/>
    </source>
</evidence>
<dbReference type="PANTHER" id="PTHR43133">
    <property type="entry name" value="RNA POLYMERASE ECF-TYPE SIGMA FACTO"/>
    <property type="match status" value="1"/>
</dbReference>